<keyword evidence="2" id="KW-1185">Reference proteome</keyword>
<evidence type="ECO:0000313" key="3">
    <source>
        <dbReference type="WBParaSite" id="EVEC_0000078201-mRNA-1"/>
    </source>
</evidence>
<dbReference type="GO" id="GO:0005737">
    <property type="term" value="C:cytoplasm"/>
    <property type="evidence" value="ECO:0007669"/>
    <property type="project" value="TreeGrafter"/>
</dbReference>
<dbReference type="GO" id="GO:0044210">
    <property type="term" value="P:'de novo' CTP biosynthetic process"/>
    <property type="evidence" value="ECO:0007669"/>
    <property type="project" value="UniProtKB-UniPathway"/>
</dbReference>
<dbReference type="GO" id="GO:0042802">
    <property type="term" value="F:identical protein binding"/>
    <property type="evidence" value="ECO:0007669"/>
    <property type="project" value="TreeGrafter"/>
</dbReference>
<dbReference type="OrthoDB" id="5819048at2759"/>
<dbReference type="SUPFAM" id="SSF52317">
    <property type="entry name" value="Class I glutamine amidotransferase-like"/>
    <property type="match status" value="1"/>
</dbReference>
<organism evidence="3">
    <name type="scientific">Enterobius vermicularis</name>
    <name type="common">Human pinworm</name>
    <dbReference type="NCBI Taxonomy" id="51028"/>
    <lineage>
        <taxon>Eukaryota</taxon>
        <taxon>Metazoa</taxon>
        <taxon>Ecdysozoa</taxon>
        <taxon>Nematoda</taxon>
        <taxon>Chromadorea</taxon>
        <taxon>Rhabditida</taxon>
        <taxon>Spirurina</taxon>
        <taxon>Oxyuridomorpha</taxon>
        <taxon>Oxyuroidea</taxon>
        <taxon>Oxyuridae</taxon>
        <taxon>Enterobius</taxon>
    </lineage>
</organism>
<dbReference type="STRING" id="51028.A0A0N4UTV6"/>
<accession>A0A0N4UTV6</accession>
<dbReference type="GO" id="GO:0003883">
    <property type="term" value="F:CTP synthase activity"/>
    <property type="evidence" value="ECO:0007669"/>
    <property type="project" value="InterPro"/>
</dbReference>
<protein>
    <submittedName>
        <fullName evidence="3">CTP synthase (glutamine hydrolyzing)</fullName>
    </submittedName>
</protein>
<dbReference type="PANTHER" id="PTHR11550">
    <property type="entry name" value="CTP SYNTHASE"/>
    <property type="match status" value="1"/>
</dbReference>
<reference evidence="3" key="1">
    <citation type="submission" date="2017-02" db="UniProtKB">
        <authorList>
            <consortium name="WormBaseParasite"/>
        </authorList>
    </citation>
    <scope>IDENTIFICATION</scope>
</reference>
<dbReference type="Proteomes" id="UP000274131">
    <property type="component" value="Unassembled WGS sequence"/>
</dbReference>
<dbReference type="GO" id="GO:0097268">
    <property type="term" value="C:cytoophidium"/>
    <property type="evidence" value="ECO:0007669"/>
    <property type="project" value="TreeGrafter"/>
</dbReference>
<dbReference type="GO" id="GO:0019856">
    <property type="term" value="P:pyrimidine nucleobase biosynthetic process"/>
    <property type="evidence" value="ECO:0007669"/>
    <property type="project" value="TreeGrafter"/>
</dbReference>
<sequence>MQCAVIEFARNVCGIEGANSTEFNKDLKPEQQVVIDMPEHDPSKVGMGASMRLGLRDTVFLTERCKLRRLYNKMHVRERHRHRYEVNPTVVPLLCEKGMYFVGMGTDESCGDYTFSKRTGSAAALMGIAETNCSNVYKDDDFFELDEAAFQALMEKVRLLCERSKLSGNAATVRMEVIELKEEANLEV</sequence>
<evidence type="ECO:0000313" key="1">
    <source>
        <dbReference type="EMBL" id="VDD85378.1"/>
    </source>
</evidence>
<dbReference type="EMBL" id="UXUI01001061">
    <property type="protein sequence ID" value="VDD85378.1"/>
    <property type="molecule type" value="Genomic_DNA"/>
</dbReference>
<dbReference type="AlphaFoldDB" id="A0A0N4UTV6"/>
<dbReference type="WBParaSite" id="EVEC_0000078201-mRNA-1">
    <property type="protein sequence ID" value="EVEC_0000078201-mRNA-1"/>
    <property type="gene ID" value="EVEC_0000078201"/>
</dbReference>
<reference evidence="1 2" key="2">
    <citation type="submission" date="2018-10" db="EMBL/GenBank/DDBJ databases">
        <authorList>
            <consortium name="Pathogen Informatics"/>
        </authorList>
    </citation>
    <scope>NUCLEOTIDE SEQUENCE [LARGE SCALE GENOMIC DNA]</scope>
</reference>
<dbReference type="PANTHER" id="PTHR11550:SF0">
    <property type="entry name" value="CTP SYNTHASE-RELATED"/>
    <property type="match status" value="1"/>
</dbReference>
<evidence type="ECO:0000313" key="2">
    <source>
        <dbReference type="Proteomes" id="UP000274131"/>
    </source>
</evidence>
<name>A0A0N4UTV6_ENTVE</name>
<proteinExistence type="predicted"/>
<dbReference type="UniPathway" id="UPA00159">
    <property type="reaction ID" value="UER00277"/>
</dbReference>
<dbReference type="InterPro" id="IPR004468">
    <property type="entry name" value="CTP_synthase"/>
</dbReference>
<gene>
    <name evidence="1" type="ORF">EVEC_LOCUS521</name>
</gene>
<dbReference type="Gene3D" id="3.40.50.880">
    <property type="match status" value="1"/>
</dbReference>
<dbReference type="InterPro" id="IPR029062">
    <property type="entry name" value="Class_I_gatase-like"/>
</dbReference>